<dbReference type="Proteomes" id="UP000054549">
    <property type="component" value="Unassembled WGS sequence"/>
</dbReference>
<dbReference type="HOGENOM" id="CLU_202711_0_0_1"/>
<gene>
    <name evidence="1" type="ORF">M378DRAFT_960414</name>
</gene>
<keyword evidence="2" id="KW-1185">Reference proteome</keyword>
<protein>
    <submittedName>
        <fullName evidence="1">Uncharacterized protein</fullName>
    </submittedName>
</protein>
<evidence type="ECO:0000313" key="1">
    <source>
        <dbReference type="EMBL" id="KIL60008.1"/>
    </source>
</evidence>
<dbReference type="AlphaFoldDB" id="A0A0C2WUK7"/>
<organism evidence="1 2">
    <name type="scientific">Amanita muscaria (strain Koide BX008)</name>
    <dbReference type="NCBI Taxonomy" id="946122"/>
    <lineage>
        <taxon>Eukaryota</taxon>
        <taxon>Fungi</taxon>
        <taxon>Dikarya</taxon>
        <taxon>Basidiomycota</taxon>
        <taxon>Agaricomycotina</taxon>
        <taxon>Agaricomycetes</taxon>
        <taxon>Agaricomycetidae</taxon>
        <taxon>Agaricales</taxon>
        <taxon>Pluteineae</taxon>
        <taxon>Amanitaceae</taxon>
        <taxon>Amanita</taxon>
    </lineage>
</organism>
<reference evidence="1 2" key="1">
    <citation type="submission" date="2014-04" db="EMBL/GenBank/DDBJ databases">
        <title>Evolutionary Origins and Diversification of the Mycorrhizal Mutualists.</title>
        <authorList>
            <consortium name="DOE Joint Genome Institute"/>
            <consortium name="Mycorrhizal Genomics Consortium"/>
            <person name="Kohler A."/>
            <person name="Kuo A."/>
            <person name="Nagy L.G."/>
            <person name="Floudas D."/>
            <person name="Copeland A."/>
            <person name="Barry K.W."/>
            <person name="Cichocki N."/>
            <person name="Veneault-Fourrey C."/>
            <person name="LaButti K."/>
            <person name="Lindquist E.A."/>
            <person name="Lipzen A."/>
            <person name="Lundell T."/>
            <person name="Morin E."/>
            <person name="Murat C."/>
            <person name="Riley R."/>
            <person name="Ohm R."/>
            <person name="Sun H."/>
            <person name="Tunlid A."/>
            <person name="Henrissat B."/>
            <person name="Grigoriev I.V."/>
            <person name="Hibbett D.S."/>
            <person name="Martin F."/>
        </authorList>
    </citation>
    <scope>NUCLEOTIDE SEQUENCE [LARGE SCALE GENOMIC DNA]</scope>
    <source>
        <strain evidence="1 2">Koide BX008</strain>
    </source>
</reference>
<accession>A0A0C2WUK7</accession>
<dbReference type="EMBL" id="KN818306">
    <property type="protein sequence ID" value="KIL60008.1"/>
    <property type="molecule type" value="Genomic_DNA"/>
</dbReference>
<evidence type="ECO:0000313" key="2">
    <source>
        <dbReference type="Proteomes" id="UP000054549"/>
    </source>
</evidence>
<sequence length="65" mass="7443">MICGMPTVIPVERVKTILRPLTRFTHHWTIDALCSLCYDKAHLPFDTLSLIIPFTLVRFTDSPTV</sequence>
<name>A0A0C2WUK7_AMAMK</name>
<proteinExistence type="predicted"/>
<dbReference type="InParanoid" id="A0A0C2WUK7"/>